<dbReference type="STRING" id="173990.SAMN05660691_03807"/>
<evidence type="ECO:0000313" key="2">
    <source>
        <dbReference type="EMBL" id="SEI11345.1"/>
    </source>
</evidence>
<sequence length="1301" mass="143312">MQRTKRVCFYCLHKFWLALAVTLVLLAVLISVLRYTLPHADSYKHHIEQLISSRYGADVSIGELSAGWQKYGPALLLRDVKLLDSTGQLQLSISETRVRLDFWRSLRNWQLTAQHFELSGLQYYIDADSLLSSEGAAALDSAPVFAALEQLFFQQLTYFSVVDSQLILQNDHNPDLVVDIKQLDWANRGNRHQGYGDLALAGVTANTVSFILDLHGDTLDDASGQLYLESDKLDVLPWFRTLLPPSQKLQQASINFKAWGQVDKGLLQRIQVELADNSLSWHRGDTAHSLQLGPGQLLWQPAADGWVLHSGPLTLSDQQQRWQGLQFQLQRSEQQWLGQVNNFSLNAVTPLANLLADDISILQQLVAYQPAGDIQQLQWRFADQQWQLQGRLDNVSSLAQGDIPGVSNMRGDFIATPTLARIQLESLGGELSWDGLFSEATAYDVLSARVYLHNVAGNWQLSIPQLSMHSADLQLDASIKLTDELSILARLQQLDASRAAHYFPQRYMPQSVREYLSDAIISGRVNNATMLWQGKPAEFPYTEQQGVFQVLTQLEQGRFAFAPDWPQIEDLSAQLWFENAAMTIQSAAGSLNGIELEQGVSAVIPDLFDAQTLDIHIQRQVQASAVTALMLQSPLHDSLGKTLQHLGAQGLADGDVTLAVGLKQTAVLASGTVSFTDASLNLQAPAMQVQQLTGSLSFANDNIRADKLQLSWRGLPVTAAMQGENTADGYQLALQLNGGQNSQQLLQALHAPAATLVAGTTDWQLQLALNLAADDINYQAQLRSNLHNTALLLPAPYTKAEDETAELTLTVTGNSAQSAIALGYAQQNGAKQKNAQQLHFNALLQHDTQQLRRAHLSLGQQEPVPAADEFTISINLPELDFLAWFDLIKQQLDASASDTEQQFFPRLAQVRGKVAQLDVAPGVRLHNTVFDAEQQPDHWQLQLNGTELASRWQFSKNWQQQGIEAAFDYLHLPLSETVSASEQAAKVTEKLALTAQRWLLELPPLTVSCADCSIGNYRFGQVEAQAHSSAERWELTKLNARYKRHQLNVQGFWQDDGSAGYSEFTGKLQSPNIGAMLAEFQLTSAIAGSNADIKFALNWPGAPNQYALADLSGNVSYTLGEGSLTEVSDQGSRLFSIFSLDSLVRKLRLDFRDVFAKGFFYNKMSGNLAIAKGVAQTSDASIDGVPGNLQIQGYADLVSKQLDYQMAFSPKVTSSLPVIIAWMVNPATGLAALALDEVFQSAEVISKINFTVTGSFEQPVVTEVNRHSTEIPVPVRIAQPEAIIQLPAATQPDPQRNKPHG</sequence>
<dbReference type="EMBL" id="FNXF01000021">
    <property type="protein sequence ID" value="SEI11345.1"/>
    <property type="molecule type" value="Genomic_DNA"/>
</dbReference>
<evidence type="ECO:0000259" key="1">
    <source>
        <dbReference type="Pfam" id="PF13116"/>
    </source>
</evidence>
<keyword evidence="3" id="KW-1185">Reference proteome</keyword>
<dbReference type="Proteomes" id="UP000199371">
    <property type="component" value="Unassembled WGS sequence"/>
</dbReference>
<accession>A0A1H6N8X1</accession>
<dbReference type="RefSeq" id="WP_092796642.1">
    <property type="nucleotide sequence ID" value="NZ_FNXF01000021.1"/>
</dbReference>
<organism evidence="2 3">
    <name type="scientific">Rheinheimera pacifica</name>
    <dbReference type="NCBI Taxonomy" id="173990"/>
    <lineage>
        <taxon>Bacteria</taxon>
        <taxon>Pseudomonadati</taxon>
        <taxon>Pseudomonadota</taxon>
        <taxon>Gammaproteobacteria</taxon>
        <taxon>Chromatiales</taxon>
        <taxon>Chromatiaceae</taxon>
        <taxon>Rheinheimera</taxon>
    </lineage>
</organism>
<protein>
    <submittedName>
        <fullName evidence="2">TIGR02099 family protein</fullName>
    </submittedName>
</protein>
<reference evidence="3" key="1">
    <citation type="submission" date="2016-10" db="EMBL/GenBank/DDBJ databases">
        <authorList>
            <person name="Varghese N."/>
            <person name="Submissions S."/>
        </authorList>
    </citation>
    <scope>NUCLEOTIDE SEQUENCE [LARGE SCALE GENOMIC DNA]</scope>
    <source>
        <strain evidence="3">DSM 17616</strain>
    </source>
</reference>
<dbReference type="PANTHER" id="PTHR38690">
    <property type="entry name" value="PROTEASE-RELATED"/>
    <property type="match status" value="1"/>
</dbReference>
<dbReference type="InterPro" id="IPR011836">
    <property type="entry name" value="YhdP"/>
</dbReference>
<proteinExistence type="predicted"/>
<dbReference type="InterPro" id="IPR025263">
    <property type="entry name" value="YhdP_central"/>
</dbReference>
<evidence type="ECO:0000313" key="3">
    <source>
        <dbReference type="Proteomes" id="UP000199371"/>
    </source>
</evidence>
<dbReference type="NCBIfam" id="TIGR02099">
    <property type="entry name" value="YhdP family protein"/>
    <property type="match status" value="1"/>
</dbReference>
<dbReference type="OrthoDB" id="9762238at2"/>
<name>A0A1H6N8X1_9GAMM</name>
<dbReference type="Pfam" id="PF13116">
    <property type="entry name" value="YhdP"/>
    <property type="match status" value="1"/>
</dbReference>
<gene>
    <name evidence="2" type="ORF">SAMN05660691_03807</name>
</gene>
<feature type="domain" description="YhdP central" evidence="1">
    <location>
        <begin position="8"/>
        <end position="1261"/>
    </location>
</feature>
<dbReference type="PANTHER" id="PTHR38690:SF1">
    <property type="entry name" value="PROTEASE"/>
    <property type="match status" value="1"/>
</dbReference>